<dbReference type="GO" id="GO:0097367">
    <property type="term" value="F:carbohydrate derivative binding"/>
    <property type="evidence" value="ECO:0007669"/>
    <property type="project" value="InterPro"/>
</dbReference>
<organism evidence="2">
    <name type="scientific">Kosmotoga arenicorallina</name>
    <dbReference type="NCBI Taxonomy" id="688066"/>
    <lineage>
        <taxon>Bacteria</taxon>
        <taxon>Thermotogati</taxon>
        <taxon>Thermotogota</taxon>
        <taxon>Thermotogae</taxon>
        <taxon>Kosmotogales</taxon>
        <taxon>Kosmotogaceae</taxon>
        <taxon>Kosmotoga</taxon>
    </lineage>
</organism>
<gene>
    <name evidence="2" type="ORF">ENL26_03405</name>
</gene>
<accession>A0A7C5DVC5</accession>
<dbReference type="PROSITE" id="PS51071">
    <property type="entry name" value="HTH_RPIR"/>
    <property type="match status" value="1"/>
</dbReference>
<reference evidence="2" key="1">
    <citation type="journal article" date="2020" name="mSystems">
        <title>Genome- and Community-Level Interaction Insights into Carbon Utilization and Element Cycling Functions of Hydrothermarchaeota in Hydrothermal Sediment.</title>
        <authorList>
            <person name="Zhou Z."/>
            <person name="Liu Y."/>
            <person name="Xu W."/>
            <person name="Pan J."/>
            <person name="Luo Z.H."/>
            <person name="Li M."/>
        </authorList>
    </citation>
    <scope>NUCLEOTIDE SEQUENCE [LARGE SCALE GENOMIC DNA]</scope>
    <source>
        <strain evidence="2">HyVt-80</strain>
    </source>
</reference>
<dbReference type="Pfam" id="PF01418">
    <property type="entry name" value="HTH_6"/>
    <property type="match status" value="1"/>
</dbReference>
<dbReference type="GO" id="GO:0003700">
    <property type="term" value="F:DNA-binding transcription factor activity"/>
    <property type="evidence" value="ECO:0007669"/>
    <property type="project" value="InterPro"/>
</dbReference>
<feature type="non-terminal residue" evidence="2">
    <location>
        <position position="127"/>
    </location>
</feature>
<dbReference type="SUPFAM" id="SSF46689">
    <property type="entry name" value="Homeodomain-like"/>
    <property type="match status" value="1"/>
</dbReference>
<dbReference type="AlphaFoldDB" id="A0A7C5DVC5"/>
<dbReference type="EMBL" id="DRTH01000203">
    <property type="protein sequence ID" value="HHF08797.1"/>
    <property type="molecule type" value="Genomic_DNA"/>
</dbReference>
<feature type="domain" description="HTH rpiR-type" evidence="1">
    <location>
        <begin position="1"/>
        <end position="76"/>
    </location>
</feature>
<evidence type="ECO:0000259" key="1">
    <source>
        <dbReference type="PROSITE" id="PS51071"/>
    </source>
</evidence>
<dbReference type="InterPro" id="IPR036388">
    <property type="entry name" value="WH-like_DNA-bd_sf"/>
</dbReference>
<dbReference type="InterPro" id="IPR000281">
    <property type="entry name" value="HTH_RpiR"/>
</dbReference>
<comment type="caution">
    <text evidence="2">The sequence shown here is derived from an EMBL/GenBank/DDBJ whole genome shotgun (WGS) entry which is preliminary data.</text>
</comment>
<evidence type="ECO:0000313" key="2">
    <source>
        <dbReference type="EMBL" id="HHF08797.1"/>
    </source>
</evidence>
<dbReference type="InterPro" id="IPR047640">
    <property type="entry name" value="RpiR-like"/>
</dbReference>
<dbReference type="PANTHER" id="PTHR30514">
    <property type="entry name" value="GLUCOKINASE"/>
    <property type="match status" value="1"/>
</dbReference>
<dbReference type="InterPro" id="IPR009057">
    <property type="entry name" value="Homeodomain-like_sf"/>
</dbReference>
<dbReference type="GO" id="GO:0003677">
    <property type="term" value="F:DNA binding"/>
    <property type="evidence" value="ECO:0007669"/>
    <property type="project" value="InterPro"/>
</dbReference>
<name>A0A7C5DVC5_9BACT</name>
<dbReference type="Gene3D" id="1.10.10.10">
    <property type="entry name" value="Winged helix-like DNA-binding domain superfamily/Winged helix DNA-binding domain"/>
    <property type="match status" value="1"/>
</dbReference>
<dbReference type="PANTHER" id="PTHR30514:SF1">
    <property type="entry name" value="HTH-TYPE TRANSCRIPTIONAL REGULATOR HEXR-RELATED"/>
    <property type="match status" value="1"/>
</dbReference>
<dbReference type="Proteomes" id="UP000886129">
    <property type="component" value="Unassembled WGS sequence"/>
</dbReference>
<sequence>MIFNTIMGIYESLSSVEKKIADYILNSPDDVIHYSITEFAHVVGVSESTIYRLVRKIGFDGYQVFKIELTRDLSRTEEYIKGSEGKLSSMISEMKNSMEHLQETLKQEDLDKAVEWIIESRKVIFFG</sequence>
<proteinExistence type="predicted"/>
<protein>
    <submittedName>
        <fullName evidence="2">MurR/RpiR family transcriptional regulator</fullName>
    </submittedName>
</protein>